<dbReference type="InterPro" id="IPR010982">
    <property type="entry name" value="Lambda_DNA-bd_dom_sf"/>
</dbReference>
<dbReference type="InterPro" id="IPR001387">
    <property type="entry name" value="Cro/C1-type_HTH"/>
</dbReference>
<dbReference type="RefSeq" id="WP_114219945.1">
    <property type="nucleotide sequence ID" value="NZ_CP035282.1"/>
</dbReference>
<dbReference type="GO" id="GO:0003677">
    <property type="term" value="F:DNA binding"/>
    <property type="evidence" value="ECO:0007669"/>
    <property type="project" value="InterPro"/>
</dbReference>
<reference evidence="3" key="1">
    <citation type="submission" date="2019-01" db="EMBL/GenBank/DDBJ databases">
        <title>Draft genomes of a novel of Sporanaerobacter strains.</title>
        <authorList>
            <person name="Ma S."/>
        </authorList>
    </citation>
    <scope>NUCLEOTIDE SEQUENCE [LARGE SCALE GENOMIC DNA]</scope>
    <source>
        <strain evidence="3">NJN-17</strain>
    </source>
</reference>
<sequence length="70" mass="7953">MTTLEQIKILCLRSNISISELARRMGQSPQNFNAKLKRGTVSTKELILIGKILNATFEQYFVLKNGEIIK</sequence>
<dbReference type="SUPFAM" id="SSF47413">
    <property type="entry name" value="lambda repressor-like DNA-binding domains"/>
    <property type="match status" value="1"/>
</dbReference>
<dbReference type="EMBL" id="CP035282">
    <property type="protein sequence ID" value="QAT61118.1"/>
    <property type="molecule type" value="Genomic_DNA"/>
</dbReference>
<evidence type="ECO:0000313" key="2">
    <source>
        <dbReference type="EMBL" id="QAT61118.1"/>
    </source>
</evidence>
<dbReference type="AlphaFoldDB" id="A0A410QB76"/>
<evidence type="ECO:0000313" key="3">
    <source>
        <dbReference type="Proteomes" id="UP000287969"/>
    </source>
</evidence>
<feature type="domain" description="HTH cro/C1-type" evidence="1">
    <location>
        <begin position="7"/>
        <end position="59"/>
    </location>
</feature>
<name>A0A410QB76_9FIRM</name>
<dbReference type="Pfam" id="PF13443">
    <property type="entry name" value="HTH_26"/>
    <property type="match status" value="1"/>
</dbReference>
<evidence type="ECO:0000259" key="1">
    <source>
        <dbReference type="Pfam" id="PF13443"/>
    </source>
</evidence>
<dbReference type="KEGG" id="spoa:EQM13_05720"/>
<dbReference type="OrthoDB" id="1653613at2"/>
<gene>
    <name evidence="2" type="ORF">EQM13_05720</name>
</gene>
<proteinExistence type="predicted"/>
<keyword evidence="3" id="KW-1185">Reference proteome</keyword>
<organism evidence="2 3">
    <name type="scientific">Acidilutibacter cellobiosedens</name>
    <dbReference type="NCBI Taxonomy" id="2507161"/>
    <lineage>
        <taxon>Bacteria</taxon>
        <taxon>Bacillati</taxon>
        <taxon>Bacillota</taxon>
        <taxon>Tissierellia</taxon>
        <taxon>Tissierellales</taxon>
        <taxon>Acidilutibacteraceae</taxon>
        <taxon>Acidilutibacter</taxon>
    </lineage>
</organism>
<protein>
    <submittedName>
        <fullName evidence="2">XRE family transcriptional regulator</fullName>
    </submittedName>
</protein>
<dbReference type="Proteomes" id="UP000287969">
    <property type="component" value="Chromosome"/>
</dbReference>
<accession>A0A410QB76</accession>